<protein>
    <submittedName>
        <fullName evidence="8">Polysaccharide lyase family 8 protein</fullName>
    </submittedName>
</protein>
<dbReference type="InterPro" id="IPR012970">
    <property type="entry name" value="Lyase_8_alpha_N"/>
</dbReference>
<feature type="chain" id="PRO_5002180669" evidence="4">
    <location>
        <begin position="22"/>
        <end position="777"/>
    </location>
</feature>
<feature type="signal peptide" evidence="4">
    <location>
        <begin position="1"/>
        <end position="21"/>
    </location>
</feature>
<dbReference type="AlphaFoldDB" id="A0A0C3Q9C5"/>
<dbReference type="GO" id="GO:0005975">
    <property type="term" value="P:carbohydrate metabolic process"/>
    <property type="evidence" value="ECO:0007669"/>
    <property type="project" value="InterPro"/>
</dbReference>
<dbReference type="Pfam" id="PF02884">
    <property type="entry name" value="Lyase_8_C"/>
    <property type="match status" value="1"/>
</dbReference>
<dbReference type="InterPro" id="IPR008929">
    <property type="entry name" value="Chondroitin_lyas"/>
</dbReference>
<dbReference type="GO" id="GO:0016837">
    <property type="term" value="F:carbon-oxygen lyase activity, acting on polysaccharides"/>
    <property type="evidence" value="ECO:0007669"/>
    <property type="project" value="UniProtKB-ARBA"/>
</dbReference>
<dbReference type="PANTHER" id="PTHR38481">
    <property type="entry name" value="HYALURONATE LYASE"/>
    <property type="match status" value="1"/>
</dbReference>
<dbReference type="Pfam" id="PF08124">
    <property type="entry name" value="Lyase_8_N"/>
    <property type="match status" value="1"/>
</dbReference>
<sequence length="777" mass="83518">MTSKLKLSSFLLGALSASVRAADNAADLQTLYKQRIPFIVQTYPVTGGEQQLSAWVNTLSSTGQWPDVNYTTGCPAQRANWPAQGHWLHAIPLAAAYTDVLPHSANITEKPPYDFVGNETVATALDSAMDYWFSNDFTNNDCIDMGGLTNATCVCGTPGLWNTNWYSNVILIPRQAVQTVLLLNKTVTPEQRSAAVHMVERGATTFGRWVNGLGFITGANTLDISSNLVNAGIAQALAGNSTGYDLIAGAFQRVHNEVVVQTTVKADGIRPDGSFGQHVGILYNGNYGKDYANLVLSLEIPAAGTQWAANATSQTAFSKHIDGSAWMVYRNTKTGVAHWDVSTIGRFISFAVSDLQATASLNMNFTQVLQLGQQWKDANMTRVATSLLKNGTTSNAGNLVGNRMFHDNDYMVQRGKNYVTSLKLLSSRTSNTECVNSQNPFGFHLGQGNLFNYGSGNEYEDIAAAWDWNLIPGTTTDYGATPLLCNFTQWSGNRTFVGGASNGKVGVAAMDYLNPYTGAFAYRKAWFFLPNDVQHVIVSDIVKSSNATDVFHVLDQKRANGKVYVDGVAAASPKAGAKSLWHDSVGYTFNTASSSAIKSVQFATPERSGNWKTIGTSAAPPINVSIFQAWLQHDASKLSTPISYSIYPDTSSAKTFTAKAQKYAVKSISQKDVSAAVDSAKSVLMAVFWNAAKLKADLGIGKSVSVQTSAAAVVMVDLKTWSLTVSDPSQTLTKVDVTVQATAVTNYKCAGLLKGKKVTVQLPQGADLGKSTFKSLC</sequence>
<dbReference type="Pfam" id="PF02278">
    <property type="entry name" value="Lyase_8"/>
    <property type="match status" value="1"/>
</dbReference>
<dbReference type="SUPFAM" id="SSF49863">
    <property type="entry name" value="Hyaluronate lyase-like, C-terminal domain"/>
    <property type="match status" value="1"/>
</dbReference>
<feature type="domain" description="Polysaccharide lyase family 8 C-terminal" evidence="6">
    <location>
        <begin position="671"/>
        <end position="735"/>
    </location>
</feature>
<dbReference type="InterPro" id="IPR014718">
    <property type="entry name" value="GH-type_carb-bd"/>
</dbReference>
<evidence type="ECO:0000313" key="8">
    <source>
        <dbReference type="EMBL" id="KIO26600.1"/>
    </source>
</evidence>
<dbReference type="Gene3D" id="2.70.98.10">
    <property type="match status" value="1"/>
</dbReference>
<evidence type="ECO:0000256" key="4">
    <source>
        <dbReference type="SAM" id="SignalP"/>
    </source>
</evidence>
<evidence type="ECO:0000256" key="3">
    <source>
        <dbReference type="ARBA" id="ARBA00023239"/>
    </source>
</evidence>
<evidence type="ECO:0000259" key="7">
    <source>
        <dbReference type="Pfam" id="PF08124"/>
    </source>
</evidence>
<feature type="domain" description="Polysaccharide lyase 8 N-terminal alpha-helical" evidence="7">
    <location>
        <begin position="162"/>
        <end position="326"/>
    </location>
</feature>
<keyword evidence="9" id="KW-1185">Reference proteome</keyword>
<organism evidence="8 9">
    <name type="scientific">Tulasnella calospora MUT 4182</name>
    <dbReference type="NCBI Taxonomy" id="1051891"/>
    <lineage>
        <taxon>Eukaryota</taxon>
        <taxon>Fungi</taxon>
        <taxon>Dikarya</taxon>
        <taxon>Basidiomycota</taxon>
        <taxon>Agaricomycotina</taxon>
        <taxon>Agaricomycetes</taxon>
        <taxon>Cantharellales</taxon>
        <taxon>Tulasnellaceae</taxon>
        <taxon>Tulasnella</taxon>
    </lineage>
</organism>
<dbReference type="HOGENOM" id="CLU_004172_3_0_1"/>
<dbReference type="Proteomes" id="UP000054248">
    <property type="component" value="Unassembled WGS sequence"/>
</dbReference>
<reference evidence="9" key="2">
    <citation type="submission" date="2015-01" db="EMBL/GenBank/DDBJ databases">
        <title>Evolutionary Origins and Diversification of the Mycorrhizal Mutualists.</title>
        <authorList>
            <consortium name="DOE Joint Genome Institute"/>
            <consortium name="Mycorrhizal Genomics Consortium"/>
            <person name="Kohler A."/>
            <person name="Kuo A."/>
            <person name="Nagy L.G."/>
            <person name="Floudas D."/>
            <person name="Copeland A."/>
            <person name="Barry K.W."/>
            <person name="Cichocki N."/>
            <person name="Veneault-Fourrey C."/>
            <person name="LaButti K."/>
            <person name="Lindquist E.A."/>
            <person name="Lipzen A."/>
            <person name="Lundell T."/>
            <person name="Morin E."/>
            <person name="Murat C."/>
            <person name="Riley R."/>
            <person name="Ohm R."/>
            <person name="Sun H."/>
            <person name="Tunlid A."/>
            <person name="Henrissat B."/>
            <person name="Grigoriev I.V."/>
            <person name="Hibbett D.S."/>
            <person name="Martin F."/>
        </authorList>
    </citation>
    <scope>NUCLEOTIDE SEQUENCE [LARGE SCALE GENOMIC DNA]</scope>
    <source>
        <strain evidence="9">MUT 4182</strain>
    </source>
</reference>
<gene>
    <name evidence="8" type="ORF">M407DRAFT_200282</name>
</gene>
<dbReference type="SUPFAM" id="SSF74650">
    <property type="entry name" value="Galactose mutarotase-like"/>
    <property type="match status" value="1"/>
</dbReference>
<dbReference type="EMBL" id="KN823022">
    <property type="protein sequence ID" value="KIO26600.1"/>
    <property type="molecule type" value="Genomic_DNA"/>
</dbReference>
<dbReference type="OrthoDB" id="5980780at2759"/>
<keyword evidence="2 4" id="KW-0732">Signal</keyword>
<dbReference type="Gene3D" id="2.60.220.10">
    <property type="entry name" value="Polysaccharide lyase family 8-like, C-terminal"/>
    <property type="match status" value="1"/>
</dbReference>
<dbReference type="InterPro" id="IPR011013">
    <property type="entry name" value="Gal_mutarotase_sf_dom"/>
</dbReference>
<proteinExistence type="inferred from homology"/>
<feature type="domain" description="Polysaccharide lyase family 8 central" evidence="5">
    <location>
        <begin position="402"/>
        <end position="650"/>
    </location>
</feature>
<dbReference type="InterPro" id="IPR011071">
    <property type="entry name" value="Lyase_8-like_C"/>
</dbReference>
<dbReference type="Gene3D" id="1.50.10.100">
    <property type="entry name" value="Chondroitin AC/alginate lyase"/>
    <property type="match status" value="1"/>
</dbReference>
<evidence type="ECO:0000313" key="9">
    <source>
        <dbReference type="Proteomes" id="UP000054248"/>
    </source>
</evidence>
<evidence type="ECO:0000256" key="1">
    <source>
        <dbReference type="ARBA" id="ARBA00006699"/>
    </source>
</evidence>
<dbReference type="InterPro" id="IPR004103">
    <property type="entry name" value="Lyase_8_C"/>
</dbReference>
<dbReference type="InterPro" id="IPR003159">
    <property type="entry name" value="Lyase_8_central_dom"/>
</dbReference>
<name>A0A0C3Q9C5_9AGAM</name>
<accession>A0A0C3Q9C5</accession>
<comment type="similarity">
    <text evidence="1">Belongs to the polysaccharide lyase 8 family.</text>
</comment>
<dbReference type="PANTHER" id="PTHR38481:SF1">
    <property type="entry name" value="HYALURONATE LYASE"/>
    <property type="match status" value="1"/>
</dbReference>
<dbReference type="GO" id="GO:0005576">
    <property type="term" value="C:extracellular region"/>
    <property type="evidence" value="ECO:0007669"/>
    <property type="project" value="InterPro"/>
</dbReference>
<evidence type="ECO:0000256" key="2">
    <source>
        <dbReference type="ARBA" id="ARBA00022729"/>
    </source>
</evidence>
<dbReference type="SUPFAM" id="SSF48230">
    <property type="entry name" value="Chondroitin AC/alginate lyase"/>
    <property type="match status" value="1"/>
</dbReference>
<dbReference type="GO" id="GO:0030246">
    <property type="term" value="F:carbohydrate binding"/>
    <property type="evidence" value="ECO:0007669"/>
    <property type="project" value="InterPro"/>
</dbReference>
<keyword evidence="3 8" id="KW-0456">Lyase</keyword>
<dbReference type="InterPro" id="IPR038970">
    <property type="entry name" value="Lyase_8"/>
</dbReference>
<evidence type="ECO:0000259" key="6">
    <source>
        <dbReference type="Pfam" id="PF02884"/>
    </source>
</evidence>
<reference evidence="8 9" key="1">
    <citation type="submission" date="2014-04" db="EMBL/GenBank/DDBJ databases">
        <authorList>
            <consortium name="DOE Joint Genome Institute"/>
            <person name="Kuo A."/>
            <person name="Girlanda M."/>
            <person name="Perotto S."/>
            <person name="Kohler A."/>
            <person name="Nagy L.G."/>
            <person name="Floudas D."/>
            <person name="Copeland A."/>
            <person name="Barry K.W."/>
            <person name="Cichocki N."/>
            <person name="Veneault-Fourrey C."/>
            <person name="LaButti K."/>
            <person name="Lindquist E.A."/>
            <person name="Lipzen A."/>
            <person name="Lundell T."/>
            <person name="Morin E."/>
            <person name="Murat C."/>
            <person name="Sun H."/>
            <person name="Tunlid A."/>
            <person name="Henrissat B."/>
            <person name="Grigoriev I.V."/>
            <person name="Hibbett D.S."/>
            <person name="Martin F."/>
            <person name="Nordberg H.P."/>
            <person name="Cantor M.N."/>
            <person name="Hua S.X."/>
        </authorList>
    </citation>
    <scope>NUCLEOTIDE SEQUENCE [LARGE SCALE GENOMIC DNA]</scope>
    <source>
        <strain evidence="8 9">MUT 4182</strain>
    </source>
</reference>
<evidence type="ECO:0000259" key="5">
    <source>
        <dbReference type="Pfam" id="PF02278"/>
    </source>
</evidence>